<keyword evidence="1" id="KW-0106">Calcium</keyword>
<feature type="compositionally biased region" description="Polar residues" evidence="2">
    <location>
        <begin position="189"/>
        <end position="214"/>
    </location>
</feature>
<dbReference type="InterPro" id="IPR011992">
    <property type="entry name" value="EF-hand-dom_pair"/>
</dbReference>
<comment type="caution">
    <text evidence="4">The sequence shown here is derived from an EMBL/GenBank/DDBJ whole genome shotgun (WGS) entry which is preliminary data.</text>
</comment>
<gene>
    <name evidence="4" type="ORF">AKO1_014984</name>
</gene>
<dbReference type="SUPFAM" id="SSF47473">
    <property type="entry name" value="EF-hand"/>
    <property type="match status" value="1"/>
</dbReference>
<evidence type="ECO:0000256" key="2">
    <source>
        <dbReference type="SAM" id="MobiDB-lite"/>
    </source>
</evidence>
<dbReference type="Proteomes" id="UP001431209">
    <property type="component" value="Unassembled WGS sequence"/>
</dbReference>
<organism evidence="4 5">
    <name type="scientific">Acrasis kona</name>
    <dbReference type="NCBI Taxonomy" id="1008807"/>
    <lineage>
        <taxon>Eukaryota</taxon>
        <taxon>Discoba</taxon>
        <taxon>Heterolobosea</taxon>
        <taxon>Tetramitia</taxon>
        <taxon>Eutetramitia</taxon>
        <taxon>Acrasidae</taxon>
        <taxon>Acrasis</taxon>
    </lineage>
</organism>
<dbReference type="PROSITE" id="PS00018">
    <property type="entry name" value="EF_HAND_1"/>
    <property type="match status" value="1"/>
</dbReference>
<evidence type="ECO:0000256" key="1">
    <source>
        <dbReference type="ARBA" id="ARBA00022837"/>
    </source>
</evidence>
<evidence type="ECO:0000313" key="4">
    <source>
        <dbReference type="EMBL" id="KAL0483068.1"/>
    </source>
</evidence>
<keyword evidence="5" id="KW-1185">Reference proteome</keyword>
<proteinExistence type="predicted"/>
<dbReference type="InterPro" id="IPR002048">
    <property type="entry name" value="EF_hand_dom"/>
</dbReference>
<evidence type="ECO:0000313" key="5">
    <source>
        <dbReference type="Proteomes" id="UP001431209"/>
    </source>
</evidence>
<feature type="region of interest" description="Disordered" evidence="2">
    <location>
        <begin position="177"/>
        <end position="214"/>
    </location>
</feature>
<dbReference type="AlphaFoldDB" id="A0AAW2Z234"/>
<dbReference type="EMBL" id="JAOPGA020000927">
    <property type="protein sequence ID" value="KAL0483068.1"/>
    <property type="molecule type" value="Genomic_DNA"/>
</dbReference>
<sequence length="247" mass="28682">MDVELVPVEVRSKIDIAVLNADHNQDGYLSFEEFLEAVSHVQHVVCCDINDVDTTRNHDYVSSMSMTTIYAANWLSRIYDVKQDYYHAKYQALSLSRSSLYEDQVEQDNEELEHCSDFSCSTSWASTSFATPWDLNAMDRDVVDCQQVTSYAQIKPPRRRAKSVIERIKHFCTNVSHSKSTNDLRDEISQSSIQSLSPRNRKQQQNSTNKLNNGIRNYFFTSREDTQDDVKMSFRKFLNERTKSKIM</sequence>
<protein>
    <submittedName>
        <fullName evidence="4">Calcineurin subunit B</fullName>
    </submittedName>
</protein>
<name>A0AAW2Z234_9EUKA</name>
<accession>A0AAW2Z234</accession>
<evidence type="ECO:0000259" key="3">
    <source>
        <dbReference type="PROSITE" id="PS50222"/>
    </source>
</evidence>
<dbReference type="GO" id="GO:0005509">
    <property type="term" value="F:calcium ion binding"/>
    <property type="evidence" value="ECO:0007669"/>
    <property type="project" value="InterPro"/>
</dbReference>
<feature type="domain" description="EF-hand" evidence="3">
    <location>
        <begin position="9"/>
        <end position="44"/>
    </location>
</feature>
<reference evidence="4 5" key="1">
    <citation type="submission" date="2024-03" db="EMBL/GenBank/DDBJ databases">
        <title>The Acrasis kona genome and developmental transcriptomes reveal deep origins of eukaryotic multicellular pathways.</title>
        <authorList>
            <person name="Sheikh S."/>
            <person name="Fu C.-J."/>
            <person name="Brown M.W."/>
            <person name="Baldauf S.L."/>
        </authorList>
    </citation>
    <scope>NUCLEOTIDE SEQUENCE [LARGE SCALE GENOMIC DNA]</scope>
    <source>
        <strain evidence="4 5">ATCC MYA-3509</strain>
    </source>
</reference>
<dbReference type="PROSITE" id="PS50222">
    <property type="entry name" value="EF_HAND_2"/>
    <property type="match status" value="1"/>
</dbReference>
<dbReference type="InterPro" id="IPR018247">
    <property type="entry name" value="EF_Hand_1_Ca_BS"/>
</dbReference>